<evidence type="ECO:0000256" key="8">
    <source>
        <dbReference type="ARBA" id="ARBA00022692"/>
    </source>
</evidence>
<evidence type="ECO:0000256" key="4">
    <source>
        <dbReference type="ARBA" id="ARBA00022527"/>
    </source>
</evidence>
<protein>
    <recommendedName>
        <fullName evidence="3">non-specific serine/threonine protein kinase</fullName>
        <ecNumber evidence="3">2.7.11.1</ecNumber>
    </recommendedName>
</protein>
<keyword evidence="23" id="KW-1185">Reference proteome</keyword>
<dbReference type="GO" id="GO:0004674">
    <property type="term" value="F:protein serine/threonine kinase activity"/>
    <property type="evidence" value="ECO:0007669"/>
    <property type="project" value="UniProtKB-KW"/>
</dbReference>
<keyword evidence="16" id="KW-0675">Receptor</keyword>
<dbReference type="InterPro" id="IPR017441">
    <property type="entry name" value="Protein_kinase_ATP_BS"/>
</dbReference>
<dbReference type="InterPro" id="IPR003591">
    <property type="entry name" value="Leu-rich_rpt_typical-subtyp"/>
</dbReference>
<keyword evidence="8 21" id="KW-0812">Transmembrane</keyword>
<evidence type="ECO:0000256" key="20">
    <source>
        <dbReference type="PROSITE-ProRule" id="PRU10141"/>
    </source>
</evidence>
<dbReference type="FunFam" id="1.10.510.10:FF:000445">
    <property type="entry name" value="MDIS1-interacting receptor like kinase 2"/>
    <property type="match status" value="1"/>
</dbReference>
<keyword evidence="15 21" id="KW-0472">Membrane</keyword>
<keyword evidence="10" id="KW-0677">Repeat</keyword>
<keyword evidence="17" id="KW-0325">Glycoprotein</keyword>
<dbReference type="GO" id="GO:0005524">
    <property type="term" value="F:ATP binding"/>
    <property type="evidence" value="ECO:0007669"/>
    <property type="project" value="UniProtKB-UniRule"/>
</dbReference>
<keyword evidence="6" id="KW-0433">Leucine-rich repeat</keyword>
<dbReference type="FunFam" id="3.30.200.20:FF:000309">
    <property type="entry name" value="Leucine-rich repeat receptor protein kinase MSP1"/>
    <property type="match status" value="1"/>
</dbReference>
<dbReference type="InterPro" id="IPR011009">
    <property type="entry name" value="Kinase-like_dom_sf"/>
</dbReference>
<evidence type="ECO:0000259" key="22">
    <source>
        <dbReference type="PROSITE" id="PS50011"/>
    </source>
</evidence>
<evidence type="ECO:0000256" key="10">
    <source>
        <dbReference type="ARBA" id="ARBA00022737"/>
    </source>
</evidence>
<dbReference type="Pfam" id="PF13855">
    <property type="entry name" value="LRR_8"/>
    <property type="match status" value="1"/>
</dbReference>
<evidence type="ECO:0000256" key="6">
    <source>
        <dbReference type="ARBA" id="ARBA00022614"/>
    </source>
</evidence>
<dbReference type="SUPFAM" id="SSF52058">
    <property type="entry name" value="L domain-like"/>
    <property type="match status" value="1"/>
</dbReference>
<evidence type="ECO:0000256" key="13">
    <source>
        <dbReference type="ARBA" id="ARBA00022840"/>
    </source>
</evidence>
<dbReference type="Pfam" id="PF00069">
    <property type="entry name" value="Pkinase"/>
    <property type="match status" value="1"/>
</dbReference>
<dbReference type="SMART" id="SM00369">
    <property type="entry name" value="LRR_TYP"/>
    <property type="match status" value="6"/>
</dbReference>
<dbReference type="GeneID" id="103721575"/>
<dbReference type="InterPro" id="IPR008266">
    <property type="entry name" value="Tyr_kinase_AS"/>
</dbReference>
<dbReference type="InterPro" id="IPR051420">
    <property type="entry name" value="Ser_Thr_Kinases_DiverseReg"/>
</dbReference>
<dbReference type="PROSITE" id="PS00109">
    <property type="entry name" value="PROTEIN_KINASE_TYR"/>
    <property type="match status" value="1"/>
</dbReference>
<dbReference type="FunFam" id="3.80.10.10:FF:000041">
    <property type="entry name" value="LRR receptor-like serine/threonine-protein kinase ERECTA"/>
    <property type="match status" value="1"/>
</dbReference>
<dbReference type="InterPro" id="IPR032675">
    <property type="entry name" value="LRR_dom_sf"/>
</dbReference>
<accession>A0A8B8JCR3</accession>
<keyword evidence="14 21" id="KW-1133">Transmembrane helix</keyword>
<dbReference type="Pfam" id="PF00560">
    <property type="entry name" value="LRR_1"/>
    <property type="match status" value="4"/>
</dbReference>
<dbReference type="EC" id="2.7.11.1" evidence="3"/>
<keyword evidence="13 20" id="KW-0067">ATP-binding</keyword>
<sequence>MNQISGSIPSYLGNLTTLQSLSFYGNQISGTIPHELGNLVNLTDLIVSSNQISGSIPTSLCNLTRLSDLEVFENQLSGPLPREMANLTSMVNLQLGYNNFSGFLPSDLFKGGQLQWLSMINTHFEGPVPQSLRNCTQLVRIELEENQLTGDISQVFGVYPDLDLIDLSYNRLYGELSANWGACRNLTTLHMSGNMIGGKIPPELGRLPHLASLDVSSNQLFGEIPRELLRLALLELNLSNNQLSGVIPLEIGNLYSMTALDLSMNSFTGAIPKQLGGCTRLRILKLSMNGLNGSLPLEVGNLVNLQEMLDLSHNSLTGVIPQQFGKLVMLENLNLSRNQLSGSIPSSFEGMLSLSSLDLSYNDLVGPLPKDRFFDQKARAEWFQHNKGLCGDLHGLPPCPSSISQHHHPRNARKLILSIVFPTIAVLLLLVTFVVFLFLRRAKPMKEEEREVPVKNLFSILNFDGEAVREQFDGKAIYEEIIDVTENFDEKYCIGTGGYGSVYKARLRTGQVVAVKKLHPSEEVGDERGFQNEIQALTEIRHRNIVKLYGFCSHARCMFLIYEYMERGNMSATLSSQEAAMELDWNRRVNIVKDVAHALSYMHHDCTPPIVHRDISSKNILLDSDFNAYISDFGIARILKPDSSNWSAHAGTLGYMAPEISYTMKVTEKYDVYSFGVVILEVMQGRHPSDLMSSLSSHGQNMLLKDVLDQRISLPTLQVANDVILLAKVALACIRPNPDARPTMKHVSQLFTSNKDQSLLDYFHTIKLHQLMNLQV</sequence>
<dbReference type="InterPro" id="IPR000719">
    <property type="entry name" value="Prot_kinase_dom"/>
</dbReference>
<evidence type="ECO:0000256" key="2">
    <source>
        <dbReference type="ARBA" id="ARBA00004479"/>
    </source>
</evidence>
<dbReference type="Gene3D" id="1.10.510.10">
    <property type="entry name" value="Transferase(Phosphotransferase) domain 1"/>
    <property type="match status" value="1"/>
</dbReference>
<comment type="subcellular location">
    <subcellularLocation>
        <location evidence="1">Cell membrane</location>
        <topology evidence="1">Single-pass membrane protein</topology>
    </subcellularLocation>
    <subcellularLocation>
        <location evidence="2">Membrane</location>
        <topology evidence="2">Single-pass type I membrane protein</topology>
    </subcellularLocation>
</comment>
<comment type="catalytic activity">
    <reaction evidence="19">
        <text>L-seryl-[protein] + ATP = O-phospho-L-seryl-[protein] + ADP + H(+)</text>
        <dbReference type="Rhea" id="RHEA:17989"/>
        <dbReference type="Rhea" id="RHEA-COMP:9863"/>
        <dbReference type="Rhea" id="RHEA-COMP:11604"/>
        <dbReference type="ChEBI" id="CHEBI:15378"/>
        <dbReference type="ChEBI" id="CHEBI:29999"/>
        <dbReference type="ChEBI" id="CHEBI:30616"/>
        <dbReference type="ChEBI" id="CHEBI:83421"/>
        <dbReference type="ChEBI" id="CHEBI:456216"/>
        <dbReference type="EC" id="2.7.11.1"/>
    </reaction>
</comment>
<feature type="binding site" evidence="20">
    <location>
        <position position="517"/>
    </location>
    <ligand>
        <name>ATP</name>
        <dbReference type="ChEBI" id="CHEBI:30616"/>
    </ligand>
</feature>
<dbReference type="CDD" id="cd14066">
    <property type="entry name" value="STKc_IRAK"/>
    <property type="match status" value="1"/>
</dbReference>
<evidence type="ECO:0000313" key="24">
    <source>
        <dbReference type="RefSeq" id="XP_026666019.2"/>
    </source>
</evidence>
<evidence type="ECO:0000256" key="14">
    <source>
        <dbReference type="ARBA" id="ARBA00022989"/>
    </source>
</evidence>
<organism evidence="23 24">
    <name type="scientific">Phoenix dactylifera</name>
    <name type="common">Date palm</name>
    <dbReference type="NCBI Taxonomy" id="42345"/>
    <lineage>
        <taxon>Eukaryota</taxon>
        <taxon>Viridiplantae</taxon>
        <taxon>Streptophyta</taxon>
        <taxon>Embryophyta</taxon>
        <taxon>Tracheophyta</taxon>
        <taxon>Spermatophyta</taxon>
        <taxon>Magnoliopsida</taxon>
        <taxon>Liliopsida</taxon>
        <taxon>Arecaceae</taxon>
        <taxon>Coryphoideae</taxon>
        <taxon>Phoeniceae</taxon>
        <taxon>Phoenix</taxon>
    </lineage>
</organism>
<dbReference type="SUPFAM" id="SSF52047">
    <property type="entry name" value="RNI-like"/>
    <property type="match status" value="1"/>
</dbReference>
<feature type="domain" description="Protein kinase" evidence="22">
    <location>
        <begin position="488"/>
        <end position="760"/>
    </location>
</feature>
<dbReference type="InterPro" id="IPR001611">
    <property type="entry name" value="Leu-rich_rpt"/>
</dbReference>
<comment type="catalytic activity">
    <reaction evidence="18">
        <text>L-threonyl-[protein] + ATP = O-phospho-L-threonyl-[protein] + ADP + H(+)</text>
        <dbReference type="Rhea" id="RHEA:46608"/>
        <dbReference type="Rhea" id="RHEA-COMP:11060"/>
        <dbReference type="Rhea" id="RHEA-COMP:11605"/>
        <dbReference type="ChEBI" id="CHEBI:15378"/>
        <dbReference type="ChEBI" id="CHEBI:30013"/>
        <dbReference type="ChEBI" id="CHEBI:30616"/>
        <dbReference type="ChEBI" id="CHEBI:61977"/>
        <dbReference type="ChEBI" id="CHEBI:456216"/>
        <dbReference type="EC" id="2.7.11.1"/>
    </reaction>
</comment>
<reference evidence="24" key="1">
    <citation type="submission" date="2025-08" db="UniProtKB">
        <authorList>
            <consortium name="RefSeq"/>
        </authorList>
    </citation>
    <scope>IDENTIFICATION</scope>
    <source>
        <tissue evidence="24">Young leaves</tissue>
    </source>
</reference>
<keyword evidence="12" id="KW-0418">Kinase</keyword>
<evidence type="ECO:0000313" key="23">
    <source>
        <dbReference type="Proteomes" id="UP000228380"/>
    </source>
</evidence>
<keyword evidence="9" id="KW-0732">Signal</keyword>
<dbReference type="Gene3D" id="3.30.200.20">
    <property type="entry name" value="Phosphorylase Kinase, domain 1"/>
    <property type="match status" value="1"/>
</dbReference>
<evidence type="ECO:0000256" key="7">
    <source>
        <dbReference type="ARBA" id="ARBA00022679"/>
    </source>
</evidence>
<dbReference type="GO" id="GO:0005886">
    <property type="term" value="C:plasma membrane"/>
    <property type="evidence" value="ECO:0007669"/>
    <property type="project" value="UniProtKB-SubCell"/>
</dbReference>
<proteinExistence type="predicted"/>
<evidence type="ECO:0000256" key="16">
    <source>
        <dbReference type="ARBA" id="ARBA00023170"/>
    </source>
</evidence>
<evidence type="ECO:0000256" key="15">
    <source>
        <dbReference type="ARBA" id="ARBA00023136"/>
    </source>
</evidence>
<name>A0A8B8JCR3_PHODC</name>
<evidence type="ECO:0000256" key="11">
    <source>
        <dbReference type="ARBA" id="ARBA00022741"/>
    </source>
</evidence>
<dbReference type="PANTHER" id="PTHR48005">
    <property type="entry name" value="LEUCINE RICH REPEAT KINASE 2"/>
    <property type="match status" value="1"/>
</dbReference>
<feature type="transmembrane region" description="Helical" evidence="21">
    <location>
        <begin position="415"/>
        <end position="439"/>
    </location>
</feature>
<evidence type="ECO:0000256" key="21">
    <source>
        <dbReference type="SAM" id="Phobius"/>
    </source>
</evidence>
<dbReference type="SUPFAM" id="SSF56112">
    <property type="entry name" value="Protein kinase-like (PK-like)"/>
    <property type="match status" value="1"/>
</dbReference>
<gene>
    <name evidence="24" type="primary">LOC103721575</name>
</gene>
<dbReference type="FunFam" id="3.80.10.10:FF:000177">
    <property type="entry name" value="Leucine-rich repeat receptor-like serine/threonine-protein kinase At1g17230"/>
    <property type="match status" value="1"/>
</dbReference>
<dbReference type="OrthoDB" id="676979at2759"/>
<evidence type="ECO:0000256" key="19">
    <source>
        <dbReference type="ARBA" id="ARBA00048679"/>
    </source>
</evidence>
<dbReference type="PROSITE" id="PS00107">
    <property type="entry name" value="PROTEIN_KINASE_ATP"/>
    <property type="match status" value="1"/>
</dbReference>
<evidence type="ECO:0000256" key="5">
    <source>
        <dbReference type="ARBA" id="ARBA00022553"/>
    </source>
</evidence>
<keyword evidence="5" id="KW-0597">Phosphoprotein</keyword>
<dbReference type="AlphaFoldDB" id="A0A8B8JCR3"/>
<dbReference type="Proteomes" id="UP000228380">
    <property type="component" value="Unplaced"/>
</dbReference>
<keyword evidence="11 20" id="KW-0547">Nucleotide-binding</keyword>
<evidence type="ECO:0000256" key="18">
    <source>
        <dbReference type="ARBA" id="ARBA00047899"/>
    </source>
</evidence>
<evidence type="ECO:0000256" key="9">
    <source>
        <dbReference type="ARBA" id="ARBA00022729"/>
    </source>
</evidence>
<evidence type="ECO:0000256" key="1">
    <source>
        <dbReference type="ARBA" id="ARBA00004162"/>
    </source>
</evidence>
<dbReference type="Gene3D" id="3.80.10.10">
    <property type="entry name" value="Ribonuclease Inhibitor"/>
    <property type="match status" value="2"/>
</dbReference>
<evidence type="ECO:0000256" key="3">
    <source>
        <dbReference type="ARBA" id="ARBA00012513"/>
    </source>
</evidence>
<evidence type="ECO:0000256" key="17">
    <source>
        <dbReference type="ARBA" id="ARBA00023180"/>
    </source>
</evidence>
<dbReference type="PROSITE" id="PS50011">
    <property type="entry name" value="PROTEIN_KINASE_DOM"/>
    <property type="match status" value="1"/>
</dbReference>
<dbReference type="KEGG" id="pda:103721575"/>
<dbReference type="PANTHER" id="PTHR48005:SF70">
    <property type="entry name" value="MDIS1-INTERACTING RECEPTOR LIKE KINASE 2-LIKE"/>
    <property type="match status" value="1"/>
</dbReference>
<keyword evidence="7" id="KW-0808">Transferase</keyword>
<keyword evidence="4" id="KW-0723">Serine/threonine-protein kinase</keyword>
<dbReference type="RefSeq" id="XP_026666019.2">
    <property type="nucleotide sequence ID" value="XM_026810218.2"/>
</dbReference>
<evidence type="ECO:0000256" key="12">
    <source>
        <dbReference type="ARBA" id="ARBA00022777"/>
    </source>
</evidence>